<dbReference type="AlphaFoldDB" id="A0A839ZB04"/>
<evidence type="ECO:0000256" key="6">
    <source>
        <dbReference type="PROSITE-ProRule" id="PRU00169"/>
    </source>
</evidence>
<dbReference type="GO" id="GO:0000976">
    <property type="term" value="F:transcription cis-regulatory region binding"/>
    <property type="evidence" value="ECO:0007669"/>
    <property type="project" value="TreeGrafter"/>
</dbReference>
<proteinExistence type="predicted"/>
<dbReference type="EMBL" id="JACICD010000004">
    <property type="protein sequence ID" value="MBB3771950.1"/>
    <property type="molecule type" value="Genomic_DNA"/>
</dbReference>
<keyword evidence="5" id="KW-0804">Transcription</keyword>
<gene>
    <name evidence="9" type="ORF">FHS55_002559</name>
</gene>
<keyword evidence="10" id="KW-1185">Reference proteome</keyword>
<feature type="domain" description="HTH luxR-type" evidence="7">
    <location>
        <begin position="281"/>
        <end position="352"/>
    </location>
</feature>
<dbReference type="GO" id="GO:0032993">
    <property type="term" value="C:protein-DNA complex"/>
    <property type="evidence" value="ECO:0007669"/>
    <property type="project" value="TreeGrafter"/>
</dbReference>
<sequence>MTALVETSGHDPLQPIATILCVEDEVDLRSDIAEELVSAGYRVIEAGNGREALAMLATARPDLILCDITMPGLGGYAFMAQLRGERPDLAEVPFIFLTALADRTEVLHGKRAGADDYLVKPVDFDDLLATIGARLRFVERVRAGLLAELEAEKRRLIDKALREGEGTLAALAAAFDRVAVGLFLIDEAGAVRLVNEAGRVLAESRDGLVLSSAGLAARAPASARQLRGAIADLRQAGEGARLVPIEREERRPLVLQLSMVAVPGGNARHVLALVVDPDRQPEVPPETLMTLFGCTATEARIAAALAAGKRLEEIGEAFGIKPTTVTFHLQNLFQKTRTHRQVDLMALLIRATAPLVL</sequence>
<dbReference type="SUPFAM" id="SSF46894">
    <property type="entry name" value="C-terminal effector domain of the bipartite response regulators"/>
    <property type="match status" value="1"/>
</dbReference>
<dbReference type="SUPFAM" id="SSF52172">
    <property type="entry name" value="CheY-like"/>
    <property type="match status" value="1"/>
</dbReference>
<evidence type="ECO:0000256" key="1">
    <source>
        <dbReference type="ARBA" id="ARBA00022553"/>
    </source>
</evidence>
<dbReference type="GO" id="GO:0006355">
    <property type="term" value="P:regulation of DNA-templated transcription"/>
    <property type="evidence" value="ECO:0007669"/>
    <property type="project" value="InterPro"/>
</dbReference>
<dbReference type="Pfam" id="PF00196">
    <property type="entry name" value="GerE"/>
    <property type="match status" value="1"/>
</dbReference>
<dbReference type="InterPro" id="IPR036388">
    <property type="entry name" value="WH-like_DNA-bd_sf"/>
</dbReference>
<dbReference type="InterPro" id="IPR001789">
    <property type="entry name" value="Sig_transdc_resp-reg_receiver"/>
</dbReference>
<feature type="domain" description="Response regulatory" evidence="8">
    <location>
        <begin position="18"/>
        <end position="135"/>
    </location>
</feature>
<evidence type="ECO:0000256" key="4">
    <source>
        <dbReference type="ARBA" id="ARBA00023125"/>
    </source>
</evidence>
<dbReference type="InterPro" id="IPR016032">
    <property type="entry name" value="Sig_transdc_resp-reg_C-effctor"/>
</dbReference>
<dbReference type="Gene3D" id="1.10.10.10">
    <property type="entry name" value="Winged helix-like DNA-binding domain superfamily/Winged helix DNA-binding domain"/>
    <property type="match status" value="1"/>
</dbReference>
<keyword evidence="4 9" id="KW-0238">DNA-binding</keyword>
<evidence type="ECO:0000256" key="2">
    <source>
        <dbReference type="ARBA" id="ARBA00023012"/>
    </source>
</evidence>
<evidence type="ECO:0000259" key="8">
    <source>
        <dbReference type="PROSITE" id="PS50110"/>
    </source>
</evidence>
<evidence type="ECO:0000256" key="5">
    <source>
        <dbReference type="ARBA" id="ARBA00023163"/>
    </source>
</evidence>
<name>A0A839ZB04_9HYPH</name>
<dbReference type="GO" id="GO:0005829">
    <property type="term" value="C:cytosol"/>
    <property type="evidence" value="ECO:0007669"/>
    <property type="project" value="TreeGrafter"/>
</dbReference>
<dbReference type="InterPro" id="IPR000792">
    <property type="entry name" value="Tscrpt_reg_LuxR_C"/>
</dbReference>
<dbReference type="InterPro" id="IPR039420">
    <property type="entry name" value="WalR-like"/>
</dbReference>
<dbReference type="PANTHER" id="PTHR48111">
    <property type="entry name" value="REGULATOR OF RPOS"/>
    <property type="match status" value="1"/>
</dbReference>
<reference evidence="9 10" key="1">
    <citation type="submission" date="2020-08" db="EMBL/GenBank/DDBJ databases">
        <title>Genomic Encyclopedia of Type Strains, Phase IV (KMG-IV): sequencing the most valuable type-strain genomes for metagenomic binning, comparative biology and taxonomic classification.</title>
        <authorList>
            <person name="Goeker M."/>
        </authorList>
    </citation>
    <scope>NUCLEOTIDE SEQUENCE [LARGE SCALE GENOMIC DNA]</scope>
    <source>
        <strain evidence="9 10">DSM 5895</strain>
    </source>
</reference>
<evidence type="ECO:0000259" key="7">
    <source>
        <dbReference type="PROSITE" id="PS50043"/>
    </source>
</evidence>
<dbReference type="Proteomes" id="UP000533469">
    <property type="component" value="Unassembled WGS sequence"/>
</dbReference>
<dbReference type="Pfam" id="PF00072">
    <property type="entry name" value="Response_reg"/>
    <property type="match status" value="1"/>
</dbReference>
<protein>
    <submittedName>
        <fullName evidence="9">CheY-like chemotaxis protein/DNA-binding CsgD family transcriptional regulator</fullName>
    </submittedName>
</protein>
<dbReference type="SMART" id="SM00448">
    <property type="entry name" value="REC"/>
    <property type="match status" value="1"/>
</dbReference>
<organism evidence="9 10">
    <name type="scientific">Ancylobacter tetraedralis</name>
    <dbReference type="NCBI Taxonomy" id="217068"/>
    <lineage>
        <taxon>Bacteria</taxon>
        <taxon>Pseudomonadati</taxon>
        <taxon>Pseudomonadota</taxon>
        <taxon>Alphaproteobacteria</taxon>
        <taxon>Hyphomicrobiales</taxon>
        <taxon>Xanthobacteraceae</taxon>
        <taxon>Ancylobacter</taxon>
    </lineage>
</organism>
<dbReference type="GO" id="GO:0000156">
    <property type="term" value="F:phosphorelay response regulator activity"/>
    <property type="evidence" value="ECO:0007669"/>
    <property type="project" value="TreeGrafter"/>
</dbReference>
<keyword evidence="3" id="KW-0805">Transcription regulation</keyword>
<accession>A0A839ZB04</accession>
<evidence type="ECO:0000313" key="10">
    <source>
        <dbReference type="Proteomes" id="UP000533469"/>
    </source>
</evidence>
<dbReference type="InterPro" id="IPR011006">
    <property type="entry name" value="CheY-like_superfamily"/>
</dbReference>
<comment type="caution">
    <text evidence="9">The sequence shown here is derived from an EMBL/GenBank/DDBJ whole genome shotgun (WGS) entry which is preliminary data.</text>
</comment>
<evidence type="ECO:0000256" key="3">
    <source>
        <dbReference type="ARBA" id="ARBA00023015"/>
    </source>
</evidence>
<keyword evidence="2" id="KW-0902">Two-component regulatory system</keyword>
<dbReference type="RefSeq" id="WP_183190107.1">
    <property type="nucleotide sequence ID" value="NZ_JACICD010000004.1"/>
</dbReference>
<dbReference type="SMART" id="SM00421">
    <property type="entry name" value="HTH_LUXR"/>
    <property type="match status" value="1"/>
</dbReference>
<dbReference type="Gene3D" id="3.40.50.2300">
    <property type="match status" value="1"/>
</dbReference>
<keyword evidence="1 6" id="KW-0597">Phosphoprotein</keyword>
<dbReference type="PANTHER" id="PTHR48111:SF1">
    <property type="entry name" value="TWO-COMPONENT RESPONSE REGULATOR ORR33"/>
    <property type="match status" value="1"/>
</dbReference>
<feature type="modified residue" description="4-aspartylphosphate" evidence="6">
    <location>
        <position position="67"/>
    </location>
</feature>
<dbReference type="PROSITE" id="PS50043">
    <property type="entry name" value="HTH_LUXR_2"/>
    <property type="match status" value="1"/>
</dbReference>
<dbReference type="CDD" id="cd17574">
    <property type="entry name" value="REC_OmpR"/>
    <property type="match status" value="1"/>
</dbReference>
<evidence type="ECO:0000313" key="9">
    <source>
        <dbReference type="EMBL" id="MBB3771950.1"/>
    </source>
</evidence>
<dbReference type="PROSITE" id="PS50110">
    <property type="entry name" value="RESPONSE_REGULATORY"/>
    <property type="match status" value="1"/>
</dbReference>